<dbReference type="InterPro" id="IPR011990">
    <property type="entry name" value="TPR-like_helical_dom_sf"/>
</dbReference>
<sequence>MQRSALCTDPASAIAAPQPAACIAAELQYLLLRWRGFCERGLAATAAASAAASPGSVAAGAQDTAKADELRQSGNKLYGSGDYEGALALYAKALEAVPEAAVQQRAVVHANAAAAHLKLAQWAEAAKAASAALEAAPGHEKALLRRAAAYEELADLERALADYETVLKEHPDNQLAGDAVVRLTPVVTAQREKLKEEMFGKLKELGNTVLGKFGMSLDNFKADKDPATGSYSISFQQ</sequence>
<dbReference type="Proteomes" id="UP001445335">
    <property type="component" value="Unassembled WGS sequence"/>
</dbReference>
<dbReference type="AlphaFoldDB" id="A0AAW1RV95"/>
<keyword evidence="4" id="KW-1185">Reference proteome</keyword>
<dbReference type="SUPFAM" id="SSF48452">
    <property type="entry name" value="TPR-like"/>
    <property type="match status" value="1"/>
</dbReference>
<accession>A0AAW1RV95</accession>
<keyword evidence="2" id="KW-0175">Coiled coil</keyword>
<feature type="repeat" description="TPR" evidence="1">
    <location>
        <begin position="67"/>
        <end position="100"/>
    </location>
</feature>
<keyword evidence="1" id="KW-0802">TPR repeat</keyword>
<gene>
    <name evidence="3" type="ORF">WJX81_002109</name>
</gene>
<dbReference type="PROSITE" id="PS50005">
    <property type="entry name" value="TPR"/>
    <property type="match status" value="2"/>
</dbReference>
<comment type="caution">
    <text evidence="3">The sequence shown here is derived from an EMBL/GenBank/DDBJ whole genome shotgun (WGS) entry which is preliminary data.</text>
</comment>
<feature type="coiled-coil region" evidence="2">
    <location>
        <begin position="139"/>
        <end position="166"/>
    </location>
</feature>
<evidence type="ECO:0000256" key="2">
    <source>
        <dbReference type="SAM" id="Coils"/>
    </source>
</evidence>
<evidence type="ECO:0000313" key="3">
    <source>
        <dbReference type="EMBL" id="KAK9837257.1"/>
    </source>
</evidence>
<dbReference type="Pfam" id="PF13174">
    <property type="entry name" value="TPR_6"/>
    <property type="match status" value="1"/>
</dbReference>
<organism evidence="3 4">
    <name type="scientific">Elliptochloris bilobata</name>
    <dbReference type="NCBI Taxonomy" id="381761"/>
    <lineage>
        <taxon>Eukaryota</taxon>
        <taxon>Viridiplantae</taxon>
        <taxon>Chlorophyta</taxon>
        <taxon>core chlorophytes</taxon>
        <taxon>Trebouxiophyceae</taxon>
        <taxon>Trebouxiophyceae incertae sedis</taxon>
        <taxon>Elliptochloris clade</taxon>
        <taxon>Elliptochloris</taxon>
    </lineage>
</organism>
<dbReference type="EMBL" id="JALJOU010000022">
    <property type="protein sequence ID" value="KAK9837257.1"/>
    <property type="molecule type" value="Genomic_DNA"/>
</dbReference>
<dbReference type="InterPro" id="IPR052769">
    <property type="entry name" value="TPR_domain_protein"/>
</dbReference>
<proteinExistence type="predicted"/>
<dbReference type="PANTHER" id="PTHR46014:SF1">
    <property type="entry name" value="TETRATRICOPEPTIDE REPEAT PROTEIN 1"/>
    <property type="match status" value="1"/>
</dbReference>
<dbReference type="Gene3D" id="1.25.40.10">
    <property type="entry name" value="Tetratricopeptide repeat domain"/>
    <property type="match status" value="1"/>
</dbReference>
<dbReference type="InterPro" id="IPR019734">
    <property type="entry name" value="TPR_rpt"/>
</dbReference>
<evidence type="ECO:0008006" key="5">
    <source>
        <dbReference type="Google" id="ProtNLM"/>
    </source>
</evidence>
<dbReference type="SMART" id="SM00028">
    <property type="entry name" value="TPR"/>
    <property type="match status" value="3"/>
</dbReference>
<reference evidence="3 4" key="1">
    <citation type="journal article" date="2024" name="Nat. Commun.">
        <title>Phylogenomics reveals the evolutionary origins of lichenization in chlorophyte algae.</title>
        <authorList>
            <person name="Puginier C."/>
            <person name="Libourel C."/>
            <person name="Otte J."/>
            <person name="Skaloud P."/>
            <person name="Haon M."/>
            <person name="Grisel S."/>
            <person name="Petersen M."/>
            <person name="Berrin J.G."/>
            <person name="Delaux P.M."/>
            <person name="Dal Grande F."/>
            <person name="Keller J."/>
        </authorList>
    </citation>
    <scope>NUCLEOTIDE SEQUENCE [LARGE SCALE GENOMIC DNA]</scope>
    <source>
        <strain evidence="3 4">SAG 245.80</strain>
    </source>
</reference>
<dbReference type="PANTHER" id="PTHR46014">
    <property type="entry name" value="TETRATRICOPEPTIDE REPEAT PROTEIN 1"/>
    <property type="match status" value="1"/>
</dbReference>
<evidence type="ECO:0000256" key="1">
    <source>
        <dbReference type="PROSITE-ProRule" id="PRU00339"/>
    </source>
</evidence>
<feature type="repeat" description="TPR" evidence="1">
    <location>
        <begin position="140"/>
        <end position="173"/>
    </location>
</feature>
<evidence type="ECO:0000313" key="4">
    <source>
        <dbReference type="Proteomes" id="UP001445335"/>
    </source>
</evidence>
<name>A0AAW1RV95_9CHLO</name>
<protein>
    <recommendedName>
        <fullName evidence="5">Tetratricopeptide repeat protein 1</fullName>
    </recommendedName>
</protein>